<dbReference type="Proteomes" id="UP000297853">
    <property type="component" value="Unassembled WGS sequence"/>
</dbReference>
<evidence type="ECO:0000313" key="3">
    <source>
        <dbReference type="Proteomes" id="UP000297853"/>
    </source>
</evidence>
<name>A0ABY2IUG7_9MICO</name>
<comment type="caution">
    <text evidence="2">The sequence shown here is derived from an EMBL/GenBank/DDBJ whole genome shotgun (WGS) entry which is preliminary data.</text>
</comment>
<protein>
    <submittedName>
        <fullName evidence="2">Uncharacterized protein</fullName>
    </submittedName>
</protein>
<sequence>MLHILVATSTWLDLAKRRDGQRWIVALRVLSHQRHVVPIVPKLVIDEFKQNRDGIETSMTSSIAQHFMQIKQDLSDFGGEQNGDQSADQTLTSDATK</sequence>
<accession>A0ABY2IUG7</accession>
<reference evidence="2 3" key="1">
    <citation type="submission" date="2019-03" db="EMBL/GenBank/DDBJ databases">
        <title>Genomics of glacier-inhabiting Cryobacterium strains.</title>
        <authorList>
            <person name="Liu Q."/>
            <person name="Xin Y.-H."/>
        </authorList>
    </citation>
    <scope>NUCLEOTIDE SEQUENCE [LARGE SCALE GENOMIC DNA]</scope>
    <source>
        <strain evidence="2 3">TMT1-23-1</strain>
    </source>
</reference>
<dbReference type="EMBL" id="SOGQ01000079">
    <property type="protein sequence ID" value="TFC95098.1"/>
    <property type="molecule type" value="Genomic_DNA"/>
</dbReference>
<proteinExistence type="predicted"/>
<dbReference type="RefSeq" id="WP_134432521.1">
    <property type="nucleotide sequence ID" value="NZ_SOGQ01000079.1"/>
</dbReference>
<keyword evidence="3" id="KW-1185">Reference proteome</keyword>
<evidence type="ECO:0000256" key="1">
    <source>
        <dbReference type="SAM" id="MobiDB-lite"/>
    </source>
</evidence>
<evidence type="ECO:0000313" key="2">
    <source>
        <dbReference type="EMBL" id="TFC95098.1"/>
    </source>
</evidence>
<gene>
    <name evidence="2" type="ORF">E3T28_14255</name>
</gene>
<feature type="compositionally biased region" description="Polar residues" evidence="1">
    <location>
        <begin position="82"/>
        <end position="97"/>
    </location>
</feature>
<organism evidence="2 3">
    <name type="scientific">Cryobacterium sinapicolor</name>
    <dbReference type="NCBI Taxonomy" id="1259236"/>
    <lineage>
        <taxon>Bacteria</taxon>
        <taxon>Bacillati</taxon>
        <taxon>Actinomycetota</taxon>
        <taxon>Actinomycetes</taxon>
        <taxon>Micrococcales</taxon>
        <taxon>Microbacteriaceae</taxon>
        <taxon>Cryobacterium</taxon>
    </lineage>
</organism>
<feature type="region of interest" description="Disordered" evidence="1">
    <location>
        <begin position="75"/>
        <end position="97"/>
    </location>
</feature>